<evidence type="ECO:0000256" key="2">
    <source>
        <dbReference type="ARBA" id="ARBA00023242"/>
    </source>
</evidence>
<feature type="region of interest" description="Disordered" evidence="3">
    <location>
        <begin position="83"/>
        <end position="104"/>
    </location>
</feature>
<dbReference type="SMART" id="SM00443">
    <property type="entry name" value="G_patch"/>
    <property type="match status" value="1"/>
</dbReference>
<keyword evidence="2" id="KW-0539">Nucleus</keyword>
<dbReference type="Pfam" id="PF01585">
    <property type="entry name" value="G-patch"/>
    <property type="match status" value="1"/>
</dbReference>
<organism evidence="5 6">
    <name type="scientific">Prunus avium</name>
    <name type="common">Cherry</name>
    <name type="synonym">Cerasus avium</name>
    <dbReference type="NCBI Taxonomy" id="42229"/>
    <lineage>
        <taxon>Eukaryota</taxon>
        <taxon>Viridiplantae</taxon>
        <taxon>Streptophyta</taxon>
        <taxon>Embryophyta</taxon>
        <taxon>Tracheophyta</taxon>
        <taxon>Spermatophyta</taxon>
        <taxon>Magnoliopsida</taxon>
        <taxon>eudicotyledons</taxon>
        <taxon>Gunneridae</taxon>
        <taxon>Pentapetalae</taxon>
        <taxon>rosids</taxon>
        <taxon>fabids</taxon>
        <taxon>Rosales</taxon>
        <taxon>Rosaceae</taxon>
        <taxon>Amygdaloideae</taxon>
        <taxon>Amygdaleae</taxon>
        <taxon>Prunus</taxon>
    </lineage>
</organism>
<keyword evidence="5" id="KW-1185">Reference proteome</keyword>
<dbReference type="Pfam" id="PF25879">
    <property type="entry name" value="WHD_LYAR"/>
    <property type="match status" value="1"/>
</dbReference>
<feature type="domain" description="G-patch" evidence="4">
    <location>
        <begin position="15"/>
        <end position="61"/>
    </location>
</feature>
<dbReference type="PANTHER" id="PTHR23149">
    <property type="entry name" value="G PATCH DOMAIN CONTAINING PROTEIN"/>
    <property type="match status" value="1"/>
</dbReference>
<dbReference type="PANTHER" id="PTHR23149:SF9">
    <property type="entry name" value="G PATCH DOMAIN-CONTAINING PROTEIN 4"/>
    <property type="match status" value="1"/>
</dbReference>
<proteinExistence type="predicted"/>
<accession>A0A6P5T2W5</accession>
<protein>
    <submittedName>
        <fullName evidence="6">Uncharacterized protein LOC110762511 isoform X1</fullName>
    </submittedName>
</protein>
<feature type="region of interest" description="Disordered" evidence="3">
    <location>
        <begin position="263"/>
        <end position="289"/>
    </location>
</feature>
<evidence type="ECO:0000313" key="5">
    <source>
        <dbReference type="Proteomes" id="UP000515124"/>
    </source>
</evidence>
<reference evidence="6" key="1">
    <citation type="submission" date="2025-08" db="UniProtKB">
        <authorList>
            <consortium name="RefSeq"/>
        </authorList>
    </citation>
    <scope>IDENTIFICATION</scope>
</reference>
<dbReference type="Proteomes" id="UP000515124">
    <property type="component" value="Unplaced"/>
</dbReference>
<dbReference type="GeneID" id="110762511"/>
<dbReference type="PROSITE" id="PS50174">
    <property type="entry name" value="G_PATCH"/>
    <property type="match status" value="1"/>
</dbReference>
<dbReference type="KEGG" id="pavi:110762511"/>
<name>A0A6P5T2W5_PRUAV</name>
<gene>
    <name evidence="6" type="primary">LOC110762511</name>
</gene>
<evidence type="ECO:0000256" key="3">
    <source>
        <dbReference type="SAM" id="MobiDB-lite"/>
    </source>
</evidence>
<evidence type="ECO:0000256" key="1">
    <source>
        <dbReference type="ARBA" id="ARBA00004123"/>
    </source>
</evidence>
<dbReference type="GO" id="GO:0005730">
    <property type="term" value="C:nucleolus"/>
    <property type="evidence" value="ECO:0007669"/>
    <property type="project" value="TreeGrafter"/>
</dbReference>
<dbReference type="InterPro" id="IPR058719">
    <property type="entry name" value="WHD_LYAR"/>
</dbReference>
<evidence type="ECO:0000259" key="4">
    <source>
        <dbReference type="PROSITE" id="PS50174"/>
    </source>
</evidence>
<dbReference type="InterPro" id="IPR000467">
    <property type="entry name" value="G_patch_dom"/>
</dbReference>
<sequence length="383" mass="42735">MAAPEAPLCYVGVARKSAAFRLMKQMGWEEGEGLGKDKQGIKGYVRVKNKQDTTGVGVEKPNNWAFDTTQFDSILKRLKVQSAEPSDEVAGKNTTQVESDTELPRDVKEPVAKFTRPQGRYKKRERGKLVNAYSAKDIEGILVRRAESPEINFDLGGEVESEKASEIQVICPPEGNACKELPPNWWGHKYGFIPGGLLGAELKRRKSEKSQSNERTMFYEDDQVNLYNLVQDKSTTGKQGLGIKDRKKKIAGCYFEGKKTSFNDSDDEDSADLGSPVKQNGDDSLKMGSANEPKVKLKNLCKQLLRQAPGESLKLKTLKALIDEHSSSVFSNFSSKKDALAYLREKACNQVTLKQYSFFFFLLEGSNKFMVEGKKVSLTSRRG</sequence>
<dbReference type="GO" id="GO:0003676">
    <property type="term" value="F:nucleic acid binding"/>
    <property type="evidence" value="ECO:0007669"/>
    <property type="project" value="InterPro"/>
</dbReference>
<evidence type="ECO:0000313" key="6">
    <source>
        <dbReference type="RefSeq" id="XP_021820853.1"/>
    </source>
</evidence>
<dbReference type="RefSeq" id="XP_021820853.1">
    <property type="nucleotide sequence ID" value="XM_021965161.1"/>
</dbReference>
<comment type="subcellular location">
    <subcellularLocation>
        <location evidence="1">Nucleus</location>
    </subcellularLocation>
</comment>
<dbReference type="InterPro" id="IPR050656">
    <property type="entry name" value="PINX1"/>
</dbReference>
<dbReference type="AlphaFoldDB" id="A0A6P5T2W5"/>